<organism evidence="2 3">
    <name type="scientific">Dreissena polymorpha</name>
    <name type="common">Zebra mussel</name>
    <name type="synonym">Mytilus polymorpha</name>
    <dbReference type="NCBI Taxonomy" id="45954"/>
    <lineage>
        <taxon>Eukaryota</taxon>
        <taxon>Metazoa</taxon>
        <taxon>Spiralia</taxon>
        <taxon>Lophotrochozoa</taxon>
        <taxon>Mollusca</taxon>
        <taxon>Bivalvia</taxon>
        <taxon>Autobranchia</taxon>
        <taxon>Heteroconchia</taxon>
        <taxon>Euheterodonta</taxon>
        <taxon>Imparidentia</taxon>
        <taxon>Neoheterodontei</taxon>
        <taxon>Myida</taxon>
        <taxon>Dreissenoidea</taxon>
        <taxon>Dreissenidae</taxon>
        <taxon>Dreissena</taxon>
    </lineage>
</organism>
<evidence type="ECO:0000313" key="3">
    <source>
        <dbReference type="Proteomes" id="UP000828390"/>
    </source>
</evidence>
<evidence type="ECO:0000256" key="1">
    <source>
        <dbReference type="SAM" id="MobiDB-lite"/>
    </source>
</evidence>
<gene>
    <name evidence="2" type="ORF">DPMN_084957</name>
</gene>
<dbReference type="Proteomes" id="UP000828390">
    <property type="component" value="Unassembled WGS sequence"/>
</dbReference>
<reference evidence="2" key="2">
    <citation type="submission" date="2020-11" db="EMBL/GenBank/DDBJ databases">
        <authorList>
            <person name="McCartney M.A."/>
            <person name="Auch B."/>
            <person name="Kono T."/>
            <person name="Mallez S."/>
            <person name="Becker A."/>
            <person name="Gohl D.M."/>
            <person name="Silverstein K.A.T."/>
            <person name="Koren S."/>
            <person name="Bechman K.B."/>
            <person name="Herman A."/>
            <person name="Abrahante J.E."/>
            <person name="Garbe J."/>
        </authorList>
    </citation>
    <scope>NUCLEOTIDE SEQUENCE</scope>
    <source>
        <strain evidence="2">Duluth1</strain>
        <tissue evidence="2">Whole animal</tissue>
    </source>
</reference>
<reference evidence="2" key="1">
    <citation type="journal article" date="2019" name="bioRxiv">
        <title>The Genome of the Zebra Mussel, Dreissena polymorpha: A Resource for Invasive Species Research.</title>
        <authorList>
            <person name="McCartney M.A."/>
            <person name="Auch B."/>
            <person name="Kono T."/>
            <person name="Mallez S."/>
            <person name="Zhang Y."/>
            <person name="Obille A."/>
            <person name="Becker A."/>
            <person name="Abrahante J.E."/>
            <person name="Garbe J."/>
            <person name="Badalamenti J.P."/>
            <person name="Herman A."/>
            <person name="Mangelson H."/>
            <person name="Liachko I."/>
            <person name="Sullivan S."/>
            <person name="Sone E.D."/>
            <person name="Koren S."/>
            <person name="Silverstein K.A.T."/>
            <person name="Beckman K.B."/>
            <person name="Gohl D.M."/>
        </authorList>
    </citation>
    <scope>NUCLEOTIDE SEQUENCE</scope>
    <source>
        <strain evidence="2">Duluth1</strain>
        <tissue evidence="2">Whole animal</tissue>
    </source>
</reference>
<name>A0A9D3YFA5_DREPO</name>
<sequence>MADVHMVRHRRPRLYGRDDRQETDLMDDEERQRYRFSTDNIDRLVGLLEPSLRGPTRRTNHSTTDHVDFEVSRFRGFSPDHRRHFRRGHINCVPSCDRPDEQLVSRDFWLNPSNPRPTENKKRQRE</sequence>
<accession>A0A9D3YFA5</accession>
<comment type="caution">
    <text evidence="2">The sequence shown here is derived from an EMBL/GenBank/DDBJ whole genome shotgun (WGS) entry which is preliminary data.</text>
</comment>
<keyword evidence="3" id="KW-1185">Reference proteome</keyword>
<proteinExistence type="predicted"/>
<dbReference type="EMBL" id="JAIWYP010000016">
    <property type="protein sequence ID" value="KAH3697455.1"/>
    <property type="molecule type" value="Genomic_DNA"/>
</dbReference>
<dbReference type="AlphaFoldDB" id="A0A9D3YFA5"/>
<protein>
    <submittedName>
        <fullName evidence="2">Uncharacterized protein</fullName>
    </submittedName>
</protein>
<evidence type="ECO:0000313" key="2">
    <source>
        <dbReference type="EMBL" id="KAH3697455.1"/>
    </source>
</evidence>
<feature type="region of interest" description="Disordered" evidence="1">
    <location>
        <begin position="97"/>
        <end position="126"/>
    </location>
</feature>